<dbReference type="GO" id="GO:0006865">
    <property type="term" value="P:amino acid transport"/>
    <property type="evidence" value="ECO:0007669"/>
    <property type="project" value="UniProtKB-KW"/>
</dbReference>
<evidence type="ECO:0000256" key="6">
    <source>
        <dbReference type="ARBA" id="ARBA00023136"/>
    </source>
</evidence>
<keyword evidence="6 8" id="KW-0472">Membrane</keyword>
<evidence type="ECO:0000256" key="3">
    <source>
        <dbReference type="ARBA" id="ARBA00022692"/>
    </source>
</evidence>
<evidence type="ECO:0000313" key="10">
    <source>
        <dbReference type="Proteomes" id="UP000515151"/>
    </source>
</evidence>
<evidence type="ECO:0000256" key="8">
    <source>
        <dbReference type="SAM" id="Phobius"/>
    </source>
</evidence>
<evidence type="ECO:0000256" key="5">
    <source>
        <dbReference type="ARBA" id="ARBA00022989"/>
    </source>
</evidence>
<proteinExistence type="predicted"/>
<reference evidence="11" key="2">
    <citation type="submission" date="2025-08" db="UniProtKB">
        <authorList>
            <consortium name="RefSeq"/>
        </authorList>
    </citation>
    <scope>IDENTIFICATION</scope>
    <source>
        <tissue evidence="11">Leaf</tissue>
    </source>
</reference>
<organism evidence="10 11">
    <name type="scientific">Punica granatum</name>
    <name type="common">Pomegranate</name>
    <dbReference type="NCBI Taxonomy" id="22663"/>
    <lineage>
        <taxon>Eukaryota</taxon>
        <taxon>Viridiplantae</taxon>
        <taxon>Streptophyta</taxon>
        <taxon>Embryophyta</taxon>
        <taxon>Tracheophyta</taxon>
        <taxon>Spermatophyta</taxon>
        <taxon>Magnoliopsida</taxon>
        <taxon>eudicotyledons</taxon>
        <taxon>Gunneridae</taxon>
        <taxon>Pentapetalae</taxon>
        <taxon>rosids</taxon>
        <taxon>malvids</taxon>
        <taxon>Myrtales</taxon>
        <taxon>Lythraceae</taxon>
        <taxon>Punica</taxon>
    </lineage>
</organism>
<feature type="transmembrane region" description="Helical" evidence="8">
    <location>
        <begin position="455"/>
        <end position="476"/>
    </location>
</feature>
<evidence type="ECO:0000313" key="11">
    <source>
        <dbReference type="RefSeq" id="XP_031403305.1"/>
    </source>
</evidence>
<reference evidence="10" key="1">
    <citation type="journal article" date="2020" name="Plant Biotechnol. J.">
        <title>The pomegranate (Punica granatum L.) draft genome dissects genetic divergence between soft- and hard-seeded cultivars.</title>
        <authorList>
            <person name="Luo X."/>
            <person name="Li H."/>
            <person name="Wu Z."/>
            <person name="Yao W."/>
            <person name="Zhao P."/>
            <person name="Cao D."/>
            <person name="Yu H."/>
            <person name="Li K."/>
            <person name="Poudel K."/>
            <person name="Zhao D."/>
            <person name="Zhang F."/>
            <person name="Xia X."/>
            <person name="Chen L."/>
            <person name="Wang Q."/>
            <person name="Jing D."/>
            <person name="Cao S."/>
        </authorList>
    </citation>
    <scope>NUCLEOTIDE SEQUENCE [LARGE SCALE GENOMIC DNA]</scope>
    <source>
        <strain evidence="10">cv. Tunisia</strain>
    </source>
</reference>
<dbReference type="Proteomes" id="UP000515151">
    <property type="component" value="Chromosome 7"/>
</dbReference>
<keyword evidence="3 8" id="KW-0812">Transmembrane</keyword>
<feature type="transmembrane region" description="Helical" evidence="8">
    <location>
        <begin position="294"/>
        <end position="313"/>
    </location>
</feature>
<sequence>MPIKNLGTHVGPGKERKMGGEAIEEEDVDDPKSSLICSFDSSDDHLRRTGTKWTAVAHIVAGVIGAGVLSLAWSIAQLGWILGPLCILLFATITLISSALLADCYRHPDPEHGPIRNKSFMDAAKLYLGKKDQLIIGVMAQVGLYGGAVAYTVTAASSVNAILKASCHHREGPDALCEYGDSFYILLFGFIQILVSQIPDFHSMRWLSVSAAVMSFSYSFIGIGLGLEKVIENGTIKGSMTGVPGSDLSSKLWAAFTALGDIAFSYPFSLILLEIEDTLKSPPPENKTMKAASVTAVSITTFFYICCGCVGYAAFGDDTPGNLLAGIGFYEHYWLVGFANACIVFHLVGGYQIYAQAVFATAERLFTEKYPNSRLLEKSYSVHFPWLSALRTNLFRLSFRTTYVASATAIAIYFPYFNSVIGVLGAVNFWPLVVYFPVEMYCVQRRIEAWSREWILLRAFSITGLIISVMGTIGSIEELISAKLS</sequence>
<feature type="transmembrane region" description="Helical" evidence="8">
    <location>
        <begin position="333"/>
        <end position="354"/>
    </location>
</feature>
<feature type="transmembrane region" description="Helical" evidence="8">
    <location>
        <begin position="134"/>
        <end position="163"/>
    </location>
</feature>
<keyword evidence="2" id="KW-0813">Transport</keyword>
<evidence type="ECO:0000256" key="1">
    <source>
        <dbReference type="ARBA" id="ARBA00004370"/>
    </source>
</evidence>
<name>A0A6P8E7H2_PUNGR</name>
<feature type="region of interest" description="Disordered" evidence="7">
    <location>
        <begin position="1"/>
        <end position="26"/>
    </location>
</feature>
<dbReference type="GeneID" id="116212767"/>
<evidence type="ECO:0000256" key="7">
    <source>
        <dbReference type="SAM" id="MobiDB-lite"/>
    </source>
</evidence>
<feature type="transmembrane region" description="Helical" evidence="8">
    <location>
        <begin position="252"/>
        <end position="273"/>
    </location>
</feature>
<dbReference type="RefSeq" id="XP_031403305.1">
    <property type="nucleotide sequence ID" value="XM_031547445.1"/>
</dbReference>
<feature type="transmembrane region" description="Helical" evidence="8">
    <location>
        <begin position="420"/>
        <end position="443"/>
    </location>
</feature>
<evidence type="ECO:0000259" key="9">
    <source>
        <dbReference type="Pfam" id="PF01490"/>
    </source>
</evidence>
<feature type="transmembrane region" description="Helical" evidence="8">
    <location>
        <begin position="55"/>
        <end position="75"/>
    </location>
</feature>
<keyword evidence="10" id="KW-1185">Reference proteome</keyword>
<feature type="transmembrane region" description="Helical" evidence="8">
    <location>
        <begin position="183"/>
        <end position="199"/>
    </location>
</feature>
<dbReference type="InterPro" id="IPR013057">
    <property type="entry name" value="AA_transpt_TM"/>
</dbReference>
<protein>
    <submittedName>
        <fullName evidence="11">Probable amino acid permease 7 isoform X1</fullName>
    </submittedName>
</protein>
<accession>A0A6P8E7H2</accession>
<dbReference type="Pfam" id="PF01490">
    <property type="entry name" value="Aa_trans"/>
    <property type="match status" value="1"/>
</dbReference>
<feature type="transmembrane region" description="Helical" evidence="8">
    <location>
        <begin position="81"/>
        <end position="102"/>
    </location>
</feature>
<keyword evidence="5 8" id="KW-1133">Transmembrane helix</keyword>
<dbReference type="PANTHER" id="PTHR48017">
    <property type="entry name" value="OS05G0424000 PROTEIN-RELATED"/>
    <property type="match status" value="1"/>
</dbReference>
<evidence type="ECO:0000256" key="2">
    <source>
        <dbReference type="ARBA" id="ARBA00022448"/>
    </source>
</evidence>
<feature type="transmembrane region" description="Helical" evidence="8">
    <location>
        <begin position="206"/>
        <end position="227"/>
    </location>
</feature>
<evidence type="ECO:0000256" key="4">
    <source>
        <dbReference type="ARBA" id="ARBA00022970"/>
    </source>
</evidence>
<gene>
    <name evidence="11" type="primary">LOC116212767</name>
</gene>
<dbReference type="OrthoDB" id="40134at2759"/>
<feature type="transmembrane region" description="Helical" evidence="8">
    <location>
        <begin position="397"/>
        <end position="414"/>
    </location>
</feature>
<keyword evidence="4" id="KW-0029">Amino-acid transport</keyword>
<dbReference type="GO" id="GO:0016020">
    <property type="term" value="C:membrane"/>
    <property type="evidence" value="ECO:0007669"/>
    <property type="project" value="UniProtKB-SubCell"/>
</dbReference>
<dbReference type="AlphaFoldDB" id="A0A6P8E7H2"/>
<comment type="subcellular location">
    <subcellularLocation>
        <location evidence="1">Membrane</location>
    </subcellularLocation>
</comment>
<feature type="domain" description="Amino acid transporter transmembrane" evidence="9">
    <location>
        <begin position="49"/>
        <end position="479"/>
    </location>
</feature>